<dbReference type="AlphaFoldDB" id="A0AA86NHT9"/>
<organism evidence="1">
    <name type="scientific">Hexamita inflata</name>
    <dbReference type="NCBI Taxonomy" id="28002"/>
    <lineage>
        <taxon>Eukaryota</taxon>
        <taxon>Metamonada</taxon>
        <taxon>Diplomonadida</taxon>
        <taxon>Hexamitidae</taxon>
        <taxon>Hexamitinae</taxon>
        <taxon>Hexamita</taxon>
    </lineage>
</organism>
<dbReference type="Proteomes" id="UP001642409">
    <property type="component" value="Unassembled WGS sequence"/>
</dbReference>
<gene>
    <name evidence="2" type="ORF">HINF_LOCUS48253</name>
    <name evidence="1" type="ORF">HINF_LOCUS7357</name>
</gene>
<name>A0AA86NHT9_9EUKA</name>
<reference evidence="1" key="1">
    <citation type="submission" date="2023-06" db="EMBL/GenBank/DDBJ databases">
        <authorList>
            <person name="Kurt Z."/>
        </authorList>
    </citation>
    <scope>NUCLEOTIDE SEQUENCE</scope>
</reference>
<proteinExistence type="predicted"/>
<protein>
    <submittedName>
        <fullName evidence="2">Hypothetical_protein</fullName>
    </submittedName>
</protein>
<dbReference type="EMBL" id="CATOUU010000184">
    <property type="protein sequence ID" value="CAI9919712.1"/>
    <property type="molecule type" value="Genomic_DNA"/>
</dbReference>
<comment type="caution">
    <text evidence="1">The sequence shown here is derived from an EMBL/GenBank/DDBJ whole genome shotgun (WGS) entry which is preliminary data.</text>
</comment>
<evidence type="ECO:0000313" key="1">
    <source>
        <dbReference type="EMBL" id="CAI9919712.1"/>
    </source>
</evidence>
<dbReference type="EMBL" id="CAXDID020000221">
    <property type="protein sequence ID" value="CAL6058406.1"/>
    <property type="molecule type" value="Genomic_DNA"/>
</dbReference>
<keyword evidence="3" id="KW-1185">Reference proteome</keyword>
<sequence>MNLSTDSQDAERTQSQISKQSDLLEHVTEQIGIDKLKNLIGNNILNIDRREDLYNIEFLNDFEIKELRLFQCKNIVLKLNNHRIKTLELDSCQIYSSDDLQLPNLESLQVFNSKFDNDQLFSQNIGKFKNLQESQVLVELVKTSYRYNQITQGQLNAIQEILNS</sequence>
<evidence type="ECO:0000313" key="2">
    <source>
        <dbReference type="EMBL" id="CAL6058406.1"/>
    </source>
</evidence>
<reference evidence="2 3" key="2">
    <citation type="submission" date="2024-07" db="EMBL/GenBank/DDBJ databases">
        <authorList>
            <person name="Akdeniz Z."/>
        </authorList>
    </citation>
    <scope>NUCLEOTIDE SEQUENCE [LARGE SCALE GENOMIC DNA]</scope>
</reference>
<evidence type="ECO:0000313" key="3">
    <source>
        <dbReference type="Proteomes" id="UP001642409"/>
    </source>
</evidence>
<accession>A0AA86NHT9</accession>